<feature type="transmembrane region" description="Helical" evidence="1">
    <location>
        <begin position="46"/>
        <end position="70"/>
    </location>
</feature>
<name>A0A380NMA8_9FIRM</name>
<feature type="region of interest" description="Disordered" evidence="2">
    <location>
        <begin position="204"/>
        <end position="223"/>
    </location>
</feature>
<feature type="transmembrane region" description="Helical" evidence="1">
    <location>
        <begin position="12"/>
        <end position="34"/>
    </location>
</feature>
<dbReference type="GO" id="GO:0005886">
    <property type="term" value="C:plasma membrane"/>
    <property type="evidence" value="ECO:0007669"/>
    <property type="project" value="UniProtKB-SubCell"/>
</dbReference>
<dbReference type="OrthoDB" id="4921038at2"/>
<dbReference type="Pfam" id="PF03616">
    <property type="entry name" value="Glt_symporter"/>
    <property type="match status" value="2"/>
</dbReference>
<accession>A0A380NMA8</accession>
<dbReference type="GO" id="GO:0015813">
    <property type="term" value="P:L-glutamate transmembrane transport"/>
    <property type="evidence" value="ECO:0007669"/>
    <property type="project" value="InterPro"/>
</dbReference>
<evidence type="ECO:0000256" key="1">
    <source>
        <dbReference type="HAMAP-Rule" id="MF_02062"/>
    </source>
</evidence>
<feature type="transmembrane region" description="Helical" evidence="1">
    <location>
        <begin position="308"/>
        <end position="329"/>
    </location>
</feature>
<feature type="transmembrane region" description="Helical" evidence="1">
    <location>
        <begin position="163"/>
        <end position="185"/>
    </location>
</feature>
<keyword evidence="1" id="KW-0812">Transmembrane</keyword>
<keyword evidence="1" id="KW-0472">Membrane</keyword>
<keyword evidence="4" id="KW-1185">Reference proteome</keyword>
<keyword evidence="1" id="KW-0029">Amino-acid transport</keyword>
<evidence type="ECO:0000256" key="2">
    <source>
        <dbReference type="SAM" id="MobiDB-lite"/>
    </source>
</evidence>
<feature type="transmembrane region" description="Helical" evidence="1">
    <location>
        <begin position="104"/>
        <end position="125"/>
    </location>
</feature>
<feature type="transmembrane region" description="Helical" evidence="1">
    <location>
        <begin position="249"/>
        <end position="268"/>
    </location>
</feature>
<keyword evidence="1" id="KW-0739">Sodium transport</keyword>
<comment type="similarity">
    <text evidence="1">Belongs to the glutamate:Na(+) symporter (ESS) (TC 2.A.27) family.</text>
</comment>
<gene>
    <name evidence="3" type="primary">gltS_2</name>
    <name evidence="3" type="ORF">NCTC12020_01750</name>
</gene>
<dbReference type="HAMAP" id="MF_02062">
    <property type="entry name" value="GltS"/>
    <property type="match status" value="1"/>
</dbReference>
<feature type="transmembrane region" description="Helical" evidence="1">
    <location>
        <begin position="274"/>
        <end position="296"/>
    </location>
</feature>
<dbReference type="PANTHER" id="PTHR36178:SF1">
    <property type="entry name" value="SODIUM_GLUTAMATE SYMPORTER"/>
    <property type="match status" value="1"/>
</dbReference>
<reference evidence="3 4" key="1">
    <citation type="submission" date="2018-06" db="EMBL/GenBank/DDBJ databases">
        <authorList>
            <consortium name="Pathogen Informatics"/>
            <person name="Doyle S."/>
        </authorList>
    </citation>
    <scope>NUCLEOTIDE SEQUENCE [LARGE SCALE GENOMIC DNA]</scope>
    <source>
        <strain evidence="3 4">NCTC12020</strain>
    </source>
</reference>
<feature type="transmembrane region" description="Helical" evidence="1">
    <location>
        <begin position="341"/>
        <end position="364"/>
    </location>
</feature>
<feature type="transmembrane region" description="Helical" evidence="1">
    <location>
        <begin position="76"/>
        <end position="97"/>
    </location>
</feature>
<protein>
    <recommendedName>
        <fullName evidence="1">Sodium/glutamate symporter</fullName>
    </recommendedName>
</protein>
<comment type="function">
    <text evidence="1">Catalyzes the sodium-dependent transport of glutamate.</text>
</comment>
<dbReference type="EMBL" id="UHIO01000001">
    <property type="protein sequence ID" value="SUP44625.1"/>
    <property type="molecule type" value="Genomic_DNA"/>
</dbReference>
<keyword evidence="1" id="KW-0915">Sodium</keyword>
<keyword evidence="1" id="KW-0406">Ion transport</keyword>
<dbReference type="GO" id="GO:0015501">
    <property type="term" value="F:glutamate:sodium symporter activity"/>
    <property type="evidence" value="ECO:0007669"/>
    <property type="project" value="UniProtKB-UniRule"/>
</dbReference>
<organism evidence="3 4">
    <name type="scientific">Veillonella criceti</name>
    <dbReference type="NCBI Taxonomy" id="103891"/>
    <lineage>
        <taxon>Bacteria</taxon>
        <taxon>Bacillati</taxon>
        <taxon>Bacillota</taxon>
        <taxon>Negativicutes</taxon>
        <taxon>Veillonellales</taxon>
        <taxon>Veillonellaceae</taxon>
        <taxon>Veillonella</taxon>
    </lineage>
</organism>
<keyword evidence="1" id="KW-1133">Transmembrane helix</keyword>
<keyword evidence="1" id="KW-0813">Transport</keyword>
<dbReference type="RefSeq" id="WP_115310836.1">
    <property type="nucleotide sequence ID" value="NZ_UHIO01000001.1"/>
</dbReference>
<comment type="subcellular location">
    <subcellularLocation>
        <location evidence="1">Cell membrane</location>
        <topology evidence="1">Multi-pass membrane protein</topology>
    </subcellularLocation>
</comment>
<sequence>MSFTWEQGVPVIQLDMVATLALAMMLLLFGRFLVNRITVLSRFCIPAPVAGGLLFSILMLVLQQTGILLIKMDTLLQTPFMLAFFATIGLIASLRLVKKGGKLLLFYWGLCAFLSFMQNVIGVSWSEVLGLDPLLGVLMGAVSMEGGHGNAAAFGPEVEAMGVYGATAVAMAAATFGLVSGGLIGGPISRYLIKKYNLHSTELEDDKEAEGKPVLERNTSPGDATTIEEATTVEAKEEMAEGEEVSYEVAAHVFIIHGSLVALCMVVGLELAAWIKTAFGIAVPSYVGGMFFAVLLRNLNDQFKLVKLHTPTIGLIGDVCLGIFLSMALMTLKLWELADLALPMLLILGSQVVFMIIYNIFIAFPLLGKSYDAVIMCAGMAGHGLGATPNAMANMKAVTEQYGPSTKAFLIVPLCGAFLVDLFAVPCIVWFINYFAH</sequence>
<dbReference type="Proteomes" id="UP000255367">
    <property type="component" value="Unassembled WGS sequence"/>
</dbReference>
<dbReference type="AlphaFoldDB" id="A0A380NMA8"/>
<feature type="transmembrane region" description="Helical" evidence="1">
    <location>
        <begin position="408"/>
        <end position="432"/>
    </location>
</feature>
<keyword evidence="1" id="KW-1003">Cell membrane</keyword>
<evidence type="ECO:0000313" key="3">
    <source>
        <dbReference type="EMBL" id="SUP44625.1"/>
    </source>
</evidence>
<evidence type="ECO:0000313" key="4">
    <source>
        <dbReference type="Proteomes" id="UP000255367"/>
    </source>
</evidence>
<proteinExistence type="inferred from homology"/>
<keyword evidence="1" id="KW-0769">Symport</keyword>
<dbReference type="PANTHER" id="PTHR36178">
    <property type="entry name" value="SLR0625 PROTEIN"/>
    <property type="match status" value="1"/>
</dbReference>
<dbReference type="InterPro" id="IPR004445">
    <property type="entry name" value="GltS"/>
</dbReference>